<keyword evidence="5" id="KW-0503">Monooxygenase</keyword>
<dbReference type="PANTHER" id="PTHR42847">
    <property type="entry name" value="ALKANESULFONATE MONOOXYGENASE"/>
    <property type="match status" value="1"/>
</dbReference>
<sequence length="352" mass="38874">MNQSTKEFGVFLPIAKGGWIISTTTPPLDASYTQNREAAVLADEIGMDFIMSMAKWRGFGGETGHWGTSLESVTMMAGIAEVTRNAKIIATMHAGLHNPAVTAKMISTLDQISNGRAGLNIVSGSFKEEFSQMGEWDASLSHDQRYAMTQEWTRMIKRLWSEEHVSEQGEFFTLDDCTLLPRPVSSPRPYLVCAGQSERGLRFSVQHTDVCFIGGKDDAQTREISLLAKRLAAEYGTSIKTFCMSTIVCAPTDEEAQELAEHYRAGLDVEAVRGMMRSFGIEADGQNAMVERASNAFMTHTAIGSPETCRRQLSELLRDAELDGVMLIFPDYVEGLTVFGEQILPQLRAEFA</sequence>
<dbReference type="SUPFAM" id="SSF51679">
    <property type="entry name" value="Bacterial luciferase-like"/>
    <property type="match status" value="1"/>
</dbReference>
<dbReference type="GO" id="GO:0046306">
    <property type="term" value="P:alkanesulfonate catabolic process"/>
    <property type="evidence" value="ECO:0007669"/>
    <property type="project" value="TreeGrafter"/>
</dbReference>
<reference evidence="7 8" key="1">
    <citation type="submission" date="2015-07" db="EMBL/GenBank/DDBJ databases">
        <title>Draft genome sequence of a diazotrophic, plant growth-promoting rhizobacterium of the Pseudomonas syringae complex.</title>
        <authorList>
            <person name="Patten C.L."/>
            <person name="Jeong H."/>
        </authorList>
    </citation>
    <scope>NUCLEOTIDE SEQUENCE [LARGE SCALE GENOMIC DNA]</scope>
    <source>
        <strain evidence="7 8">GR12-2</strain>
    </source>
</reference>
<name>A0A1C7YZ51_PSESX</name>
<protein>
    <submittedName>
        <fullName evidence="7">Luciferase</fullName>
    </submittedName>
</protein>
<dbReference type="CDD" id="cd01094">
    <property type="entry name" value="Alkanesulfonate_monoxygenase"/>
    <property type="match status" value="1"/>
</dbReference>
<gene>
    <name evidence="7" type="ORF">AFK24_26765</name>
</gene>
<dbReference type="GO" id="GO:0008726">
    <property type="term" value="F:alkanesulfonate monooxygenase activity"/>
    <property type="evidence" value="ECO:0007669"/>
    <property type="project" value="TreeGrafter"/>
</dbReference>
<evidence type="ECO:0000313" key="8">
    <source>
        <dbReference type="Proteomes" id="UP000093104"/>
    </source>
</evidence>
<feature type="domain" description="Luciferase-like" evidence="6">
    <location>
        <begin position="7"/>
        <end position="319"/>
    </location>
</feature>
<dbReference type="InterPro" id="IPR050172">
    <property type="entry name" value="SsuD_RutA_monooxygenase"/>
</dbReference>
<comment type="caution">
    <text evidence="7">The sequence shown here is derived from an EMBL/GenBank/DDBJ whole genome shotgun (WGS) entry which is preliminary data.</text>
</comment>
<dbReference type="OrthoDB" id="9814695at2"/>
<proteinExistence type="inferred from homology"/>
<evidence type="ECO:0000259" key="6">
    <source>
        <dbReference type="Pfam" id="PF00296"/>
    </source>
</evidence>
<keyword evidence="4" id="KW-0560">Oxidoreductase</keyword>
<evidence type="ECO:0000256" key="2">
    <source>
        <dbReference type="ARBA" id="ARBA00022630"/>
    </source>
</evidence>
<dbReference type="InterPro" id="IPR036661">
    <property type="entry name" value="Luciferase-like_sf"/>
</dbReference>
<dbReference type="PATRIC" id="fig|317.243.peg.1429"/>
<dbReference type="Pfam" id="PF00296">
    <property type="entry name" value="Bac_luciferase"/>
    <property type="match status" value="1"/>
</dbReference>
<comment type="similarity">
    <text evidence="1">Belongs to the SsuD family.</text>
</comment>
<dbReference type="PANTHER" id="PTHR42847:SF4">
    <property type="entry name" value="ALKANESULFONATE MONOOXYGENASE-RELATED"/>
    <property type="match status" value="1"/>
</dbReference>
<dbReference type="Gene3D" id="3.20.20.30">
    <property type="entry name" value="Luciferase-like domain"/>
    <property type="match status" value="1"/>
</dbReference>
<dbReference type="RefSeq" id="WP_065836110.1">
    <property type="nucleotide sequence ID" value="NZ_LGSI01000071.1"/>
</dbReference>
<accession>A0A1C7YZ51</accession>
<keyword evidence="2" id="KW-0285">Flavoprotein</keyword>
<evidence type="ECO:0000256" key="1">
    <source>
        <dbReference type="ARBA" id="ARBA00007044"/>
    </source>
</evidence>
<organism evidence="7 8">
    <name type="scientific">Pseudomonas syringae</name>
    <dbReference type="NCBI Taxonomy" id="317"/>
    <lineage>
        <taxon>Bacteria</taxon>
        <taxon>Pseudomonadati</taxon>
        <taxon>Pseudomonadota</taxon>
        <taxon>Gammaproteobacteria</taxon>
        <taxon>Pseudomonadales</taxon>
        <taxon>Pseudomonadaceae</taxon>
        <taxon>Pseudomonas</taxon>
    </lineage>
</organism>
<keyword evidence="3" id="KW-0288">FMN</keyword>
<dbReference type="InterPro" id="IPR011251">
    <property type="entry name" value="Luciferase-like_dom"/>
</dbReference>
<dbReference type="Proteomes" id="UP000093104">
    <property type="component" value="Unassembled WGS sequence"/>
</dbReference>
<evidence type="ECO:0000256" key="4">
    <source>
        <dbReference type="ARBA" id="ARBA00023002"/>
    </source>
</evidence>
<evidence type="ECO:0000256" key="5">
    <source>
        <dbReference type="ARBA" id="ARBA00023033"/>
    </source>
</evidence>
<dbReference type="AlphaFoldDB" id="A0A1C7YZ51"/>
<evidence type="ECO:0000313" key="7">
    <source>
        <dbReference type="EMBL" id="OCR22047.1"/>
    </source>
</evidence>
<evidence type="ECO:0000256" key="3">
    <source>
        <dbReference type="ARBA" id="ARBA00022643"/>
    </source>
</evidence>
<dbReference type="EMBL" id="LGSI01000071">
    <property type="protein sequence ID" value="OCR22047.1"/>
    <property type="molecule type" value="Genomic_DNA"/>
</dbReference>